<protein>
    <submittedName>
        <fullName evidence="3">Uncharacterized protein</fullName>
    </submittedName>
</protein>
<organism evidence="3">
    <name type="scientific">Fagus sylvatica</name>
    <name type="common">Beechnut</name>
    <dbReference type="NCBI Taxonomy" id="28930"/>
    <lineage>
        <taxon>Eukaryota</taxon>
        <taxon>Viridiplantae</taxon>
        <taxon>Streptophyta</taxon>
        <taxon>Embryophyta</taxon>
        <taxon>Tracheophyta</taxon>
        <taxon>Spermatophyta</taxon>
        <taxon>Magnoliopsida</taxon>
        <taxon>eudicotyledons</taxon>
        <taxon>Gunneridae</taxon>
        <taxon>Pentapetalae</taxon>
        <taxon>rosids</taxon>
        <taxon>fabids</taxon>
        <taxon>Fagales</taxon>
        <taxon>Fagaceae</taxon>
        <taxon>Fagus</taxon>
    </lineage>
</organism>
<evidence type="ECO:0000256" key="1">
    <source>
        <dbReference type="SAM" id="MobiDB-lite"/>
    </source>
</evidence>
<feature type="compositionally biased region" description="Basic and acidic residues" evidence="1">
    <location>
        <begin position="49"/>
        <end position="64"/>
    </location>
</feature>
<gene>
    <name evidence="3" type="ORF">FSB_LOCUS48140</name>
</gene>
<evidence type="ECO:0000313" key="3">
    <source>
        <dbReference type="EMBL" id="SPD20258.1"/>
    </source>
</evidence>
<dbReference type="AlphaFoldDB" id="A0A2N9I773"/>
<feature type="transmembrane region" description="Helical" evidence="2">
    <location>
        <begin position="73"/>
        <end position="91"/>
    </location>
</feature>
<proteinExistence type="predicted"/>
<dbReference type="EMBL" id="OIVN01004980">
    <property type="protein sequence ID" value="SPD20258.1"/>
    <property type="molecule type" value="Genomic_DNA"/>
</dbReference>
<feature type="compositionally biased region" description="Polar residues" evidence="1">
    <location>
        <begin position="39"/>
        <end position="48"/>
    </location>
</feature>
<feature type="region of interest" description="Disordered" evidence="1">
    <location>
        <begin position="32"/>
        <end position="65"/>
    </location>
</feature>
<evidence type="ECO:0000256" key="2">
    <source>
        <dbReference type="SAM" id="Phobius"/>
    </source>
</evidence>
<accession>A0A2N9I773</accession>
<reference evidence="3" key="1">
    <citation type="submission" date="2018-02" db="EMBL/GenBank/DDBJ databases">
        <authorList>
            <person name="Cohen D.B."/>
            <person name="Kent A.D."/>
        </authorList>
    </citation>
    <scope>NUCLEOTIDE SEQUENCE</scope>
</reference>
<keyword evidence="2" id="KW-0472">Membrane</keyword>
<keyword evidence="2" id="KW-0812">Transmembrane</keyword>
<sequence>MNSSSTVWFDAAGGNALRALSSDAPNHIFGKYIGEHPQNRTTPTSSICKSDHGKAEKGSEETTARPRRLATRWVYGSVAIVLWRLWVLIWSRSGAVGVVLFPEEPWVLG</sequence>
<name>A0A2N9I773_FAGSY</name>
<keyword evidence="2" id="KW-1133">Transmembrane helix</keyword>